<keyword evidence="6" id="KW-0325">Glycoprotein</keyword>
<feature type="domain" description="Alpha-2-macroglobulin" evidence="13">
    <location>
        <begin position="853"/>
        <end position="943"/>
    </location>
</feature>
<dbReference type="InterPro" id="IPR001599">
    <property type="entry name" value="Macroglobln_a2"/>
</dbReference>
<reference evidence="15" key="1">
    <citation type="submission" date="2012-11" db="EMBL/GenBank/DDBJ databases">
        <title>Conserved gene expression of the glycoprotein, MULTIFUNCin, in multiple barnacle species drives predatory feeding responses across biogeographic region.</title>
        <authorList>
            <person name="Ferrier G.A."/>
            <person name="Kim S.J."/>
            <person name="Loo J.A."/>
            <person name="Zimmer C.A."/>
            <person name="Zimmer R.K."/>
        </authorList>
    </citation>
    <scope>NUCLEOTIDE SEQUENCE</scope>
</reference>
<dbReference type="InterPro" id="IPR013783">
    <property type="entry name" value="Ig-like_fold"/>
</dbReference>
<feature type="compositionally biased region" description="Polar residues" evidence="10">
    <location>
        <begin position="822"/>
        <end position="831"/>
    </location>
</feature>
<dbReference type="Pfam" id="PF07678">
    <property type="entry name" value="TED_complement"/>
    <property type="match status" value="1"/>
</dbReference>
<dbReference type="SUPFAM" id="SSF81296">
    <property type="entry name" value="E set domains"/>
    <property type="match status" value="1"/>
</dbReference>
<dbReference type="InterPro" id="IPR011626">
    <property type="entry name" value="Alpha-macroglobulin_TED"/>
</dbReference>
<dbReference type="EMBL" id="KC152471">
    <property type="protein sequence ID" value="AFY13480.1"/>
    <property type="molecule type" value="mRNA"/>
</dbReference>
<evidence type="ECO:0000259" key="13">
    <source>
        <dbReference type="SMART" id="SM01360"/>
    </source>
</evidence>
<dbReference type="SMART" id="SM01361">
    <property type="entry name" value="A2M_recep"/>
    <property type="match status" value="1"/>
</dbReference>
<comment type="function">
    <text evidence="7">Binds covalently through a thioester bond to the pathogen surface resulting in pathogen clearance.</text>
</comment>
<evidence type="ECO:0000256" key="5">
    <source>
        <dbReference type="ARBA" id="ARBA00023157"/>
    </source>
</evidence>
<evidence type="ECO:0000256" key="4">
    <source>
        <dbReference type="ARBA" id="ARBA00022900"/>
    </source>
</evidence>
<proteinExistence type="evidence at transcript level"/>
<dbReference type="SMART" id="SM01360">
    <property type="entry name" value="A2M"/>
    <property type="match status" value="1"/>
</dbReference>
<evidence type="ECO:0000313" key="15">
    <source>
        <dbReference type="EMBL" id="AFY13480.1"/>
    </source>
</evidence>
<dbReference type="SMART" id="SM01419">
    <property type="entry name" value="Thiol-ester_cl"/>
    <property type="match status" value="1"/>
</dbReference>
<organism evidence="15">
    <name type="scientific">Balanus glandula</name>
    <name type="common">White acorn barnacle</name>
    <dbReference type="NCBI Taxonomy" id="110520"/>
    <lineage>
        <taxon>Eukaryota</taxon>
        <taxon>Metazoa</taxon>
        <taxon>Ecdysozoa</taxon>
        <taxon>Arthropoda</taxon>
        <taxon>Crustacea</taxon>
        <taxon>Multicrustacea</taxon>
        <taxon>Cirripedia</taxon>
        <taxon>Thoracica</taxon>
        <taxon>Thoracicalcarea</taxon>
        <taxon>Balanomorpha</taxon>
        <taxon>Balanoidea</taxon>
        <taxon>Balanidae</taxon>
        <taxon>Balaninae</taxon>
        <taxon>Balanus</taxon>
    </lineage>
</organism>
<evidence type="ECO:0000256" key="10">
    <source>
        <dbReference type="SAM" id="MobiDB-lite"/>
    </source>
</evidence>
<accession>V9LXK1</accession>
<dbReference type="SUPFAM" id="SSF49410">
    <property type="entry name" value="Alpha-macroglobulin receptor domain"/>
    <property type="match status" value="1"/>
</dbReference>
<dbReference type="PANTHER" id="PTHR11412:SF171">
    <property type="entry name" value="PREGNANCY ZONE PROTEIN-LIKE PROTEIN"/>
    <property type="match status" value="1"/>
</dbReference>
<dbReference type="Gene3D" id="2.20.130.20">
    <property type="match status" value="1"/>
</dbReference>
<feature type="region of interest" description="Disordered" evidence="10">
    <location>
        <begin position="817"/>
        <end position="845"/>
    </location>
</feature>
<dbReference type="InterPro" id="IPR011625">
    <property type="entry name" value="A2M_N_BRD"/>
</dbReference>
<dbReference type="InterPro" id="IPR036595">
    <property type="entry name" value="A-macroglobulin_rcpt-bd_sf"/>
</dbReference>
<dbReference type="Pfam" id="PF07677">
    <property type="entry name" value="A2M_recep"/>
    <property type="match status" value="1"/>
</dbReference>
<dbReference type="InterPro" id="IPR014756">
    <property type="entry name" value="Ig_E-set"/>
</dbReference>
<dbReference type="Gene3D" id="2.60.40.10">
    <property type="entry name" value="Immunoglobulins"/>
    <property type="match status" value="2"/>
</dbReference>
<dbReference type="Gene3D" id="6.20.50.160">
    <property type="match status" value="1"/>
</dbReference>
<evidence type="ECO:0000256" key="7">
    <source>
        <dbReference type="ARBA" id="ARBA00057615"/>
    </source>
</evidence>
<name>V9LXK1_BALGA</name>
<evidence type="ECO:0000256" key="6">
    <source>
        <dbReference type="ARBA" id="ARBA00023180"/>
    </source>
</evidence>
<evidence type="ECO:0000259" key="14">
    <source>
        <dbReference type="SMART" id="SM01361"/>
    </source>
</evidence>
<comment type="similarity">
    <text evidence="1">Belongs to the protease inhibitor I39 (alpha-2-macroglobulin) family.</text>
</comment>
<feature type="region of interest" description="Disordered" evidence="10">
    <location>
        <begin position="699"/>
        <end position="745"/>
    </location>
</feature>
<dbReference type="InterPro" id="IPR050473">
    <property type="entry name" value="A2M/Complement_sys"/>
</dbReference>
<dbReference type="InterPro" id="IPR009048">
    <property type="entry name" value="A-macroglobulin_rcpt-bd"/>
</dbReference>
<evidence type="ECO:0000259" key="12">
    <source>
        <dbReference type="SMART" id="SM01359"/>
    </source>
</evidence>
<keyword evidence="2" id="KW-0646">Protease inhibitor</keyword>
<dbReference type="InterPro" id="IPR008930">
    <property type="entry name" value="Terpenoid_cyclase/PrenylTrfase"/>
</dbReference>
<dbReference type="PANTHER" id="PTHR11412">
    <property type="entry name" value="MACROGLOBULIN / COMPLEMENT"/>
    <property type="match status" value="1"/>
</dbReference>
<dbReference type="Gene3D" id="1.50.10.20">
    <property type="match status" value="1"/>
</dbReference>
<feature type="compositionally biased region" description="Low complexity" evidence="10">
    <location>
        <begin position="720"/>
        <end position="729"/>
    </location>
</feature>
<feature type="signal peptide" evidence="11">
    <location>
        <begin position="1"/>
        <end position="17"/>
    </location>
</feature>
<evidence type="ECO:0000256" key="11">
    <source>
        <dbReference type="SAM" id="SignalP"/>
    </source>
</evidence>
<evidence type="ECO:0000256" key="3">
    <source>
        <dbReference type="ARBA" id="ARBA00022729"/>
    </source>
</evidence>
<dbReference type="Pfam" id="PF00207">
    <property type="entry name" value="A2M"/>
    <property type="match status" value="1"/>
</dbReference>
<dbReference type="Gene3D" id="2.60.40.690">
    <property type="entry name" value="Alpha-macroglobulin, receptor-binding domain"/>
    <property type="match status" value="1"/>
</dbReference>
<dbReference type="SUPFAM" id="SSF48239">
    <property type="entry name" value="Terpenoid cyclases/Protein prenyltransferases"/>
    <property type="match status" value="1"/>
</dbReference>
<keyword evidence="5" id="KW-1015">Disulfide bond</keyword>
<protein>
    <recommendedName>
        <fullName evidence="9">TEP1-F</fullName>
    </recommendedName>
</protein>
<feature type="chain" id="PRO_5004779100" description="TEP1-F" evidence="11">
    <location>
        <begin position="18"/>
        <end position="1567"/>
    </location>
</feature>
<dbReference type="GO" id="GO:0004867">
    <property type="term" value="F:serine-type endopeptidase inhibitor activity"/>
    <property type="evidence" value="ECO:0007669"/>
    <property type="project" value="UniProtKB-KW"/>
</dbReference>
<dbReference type="InterPro" id="IPR047565">
    <property type="entry name" value="Alpha-macroglob_thiol-ester_cl"/>
</dbReference>
<dbReference type="SMART" id="SM01359">
    <property type="entry name" value="A2M_N_2"/>
    <property type="match status" value="1"/>
</dbReference>
<sequence length="1567" mass="172460">MARSLLVLLAALAATHAVKVPERGYLLTAPKVLQAGTSERACLSLFNLAGPKRLLKLAFFETNVPQKLSDTLDSDDFLLFRTQTYVPDSVDPNGEYCFDLSIPSKITVNFATLKLELSTDGYEPLTETAKVSLKKETFLTLVQTDKSKYQPGQKVLFRVVSLSHDLTALNNVLEEVWITTPDGIRVSQWKNVSTNTGMVQLDMQLTEEPPLGSWVIHVKTASQTITKRFSVEEYELPTFEVEIEAPSSLERSERTITTKICAKYTFGKPLIGANVTINVTASGIGDWEYRNNKELVKNISDYQLSDEKGCAIFDLVVSKIGIGHPGISSGNTAVMTVVVEEEGTGLKQVEVKRVTQSYSFIRLSQSDNAQAFLKPKLPFYGEYKLKIKDGKPAKNEIVKVCYTAKYKERAISSEDKQAIPDDPIHSTTKKYEEHVETVFGYTPFFWETEGPNQRTTSGECREYRTDAEGRVVYYIPPQAEDIDSISISTSTKVGSDSDSRQNTLKAFFSPSHSYLSIDAHELPEQLPCTGDVTVKLLTTEEGPPPAMVYKIMSRGRIIKAGNMNTDSLTFPVLAKMGPEFKLLVYYIKESGEVISDSRVFKVNKCFPNTVGVSWDQETVKPGDSASFTIRAAPNSVCGISAVDKSTELLGTSNQITLDTVFNKLDQFIINRYARPQQVDGDSVYCKELQTSLVETLRSGGATEAELTRAPENTASDGDLSGSSSPSFGRFPPPRSERYRTDRDDAITPFDQSGFLVISNLALETRPCYKRVNAKEIPGASTTESIQPMRAHAESVDYEDSDSAPVFEAALAFSKSDAASSSFGDPNQSRITAGTGGSTGPPQEDQVRDDFPEAFLFSIETLDAYGVKTLTSEMPDTITSWVGSAICTNSESGFGVSNKTSITTFKPFFTEVSLPYSLKRGEVLSMSASVFNFMDSSLSVYLELGASDQYESQGEVGYDLCIAAGRTAVKNFPLTFSALGEVNITVSAKVKDGNCEQPNTVAPGSDTVIRPIVLKPEGFPQEVTRSRFICLDKGDENHVETVEMPVPEGLVADSERAYFSVIGDLLGPTYQGLEGGLIASPTGGGEPNMITLVPNIYVRDYLERTGVLTEEQRRKTDHNMKSGYQRQLRFRRSDDSFSSYGNDDSQGSLWLTAFVVKSFQEAAKYIDIDDKVISKARDWILKKQQDNGCFPRIGELIHKELKGGTERGGEAALTAFVMLALKDTATTNQLASSFACLEDGILLTNKTLYSEILIAHTYLKMGQTVKGERLVAKLMEKAKREGDDVLYWEGDRTSLFGGSKAVDVEMTSYMVLSLLHISGKGYLEEAARAVRWINTQRNSHGGFITTMDTMTAVKALTEFAVRTYASELTTTVSVTAGGAPAELTVDANNRLLLQQSKVPDLTLPGTVTFEVSPPGCVVVQNIFRFSSTLEVPDPAFSLGVAAKRRGRNGYELEVCTSYLRTGPGSVDRVILEVEMPSGYIPVDKTLRDLRRQGDNSKPAVRQYKAKEGEVTFTLQGVSEDKTCLKFRIIQQNEVEQLKPSVAKVHDFYRPEERNIQEYELVPTAAASA</sequence>
<dbReference type="Gene3D" id="2.60.40.1930">
    <property type="match status" value="3"/>
</dbReference>
<dbReference type="Gene3D" id="2.60.40.1940">
    <property type="match status" value="1"/>
</dbReference>
<dbReference type="Pfam" id="PF01835">
    <property type="entry name" value="MG2"/>
    <property type="match status" value="1"/>
</dbReference>
<comment type="subunit">
    <text evidence="8">Heterodimer of a TEP1-N chain and an TEP1-C chain non-covalently linked. Forms a complex composed of TEP1-N and TEP1-C heterodimer, LRIM1 and APL1C; the interaction stabilizes TEP1-N and TEP1-C heterodimer, prevents its binding to tissues while circulating in the hemolymph and protects the thioester bond from hydrolysis. Mature TEP1 and to a lesser extent full-length TEP1 interact with SPCLIP1; the interaction is induced by microbial infection.</text>
</comment>
<dbReference type="Gene3D" id="2.60.120.1540">
    <property type="match status" value="1"/>
</dbReference>
<evidence type="ECO:0000256" key="9">
    <source>
        <dbReference type="ARBA" id="ARBA00078071"/>
    </source>
</evidence>
<evidence type="ECO:0000256" key="8">
    <source>
        <dbReference type="ARBA" id="ARBA00063781"/>
    </source>
</evidence>
<evidence type="ECO:0000256" key="2">
    <source>
        <dbReference type="ARBA" id="ARBA00022690"/>
    </source>
</evidence>
<feature type="domain" description="Alpha-macroglobulin receptor-binding" evidence="14">
    <location>
        <begin position="1468"/>
        <end position="1557"/>
    </location>
</feature>
<dbReference type="InterPro" id="IPR041555">
    <property type="entry name" value="MG3"/>
</dbReference>
<dbReference type="InterPro" id="IPR002890">
    <property type="entry name" value="MG2"/>
</dbReference>
<feature type="compositionally biased region" description="Basic and acidic residues" evidence="10">
    <location>
        <begin position="734"/>
        <end position="745"/>
    </location>
</feature>
<dbReference type="Pfam" id="PF17791">
    <property type="entry name" value="MG3"/>
    <property type="match status" value="1"/>
</dbReference>
<keyword evidence="4" id="KW-0722">Serine protease inhibitor</keyword>
<dbReference type="GO" id="GO:0005615">
    <property type="term" value="C:extracellular space"/>
    <property type="evidence" value="ECO:0007669"/>
    <property type="project" value="InterPro"/>
</dbReference>
<dbReference type="FunFam" id="2.60.40.1930:FF:000001">
    <property type="entry name" value="CD109 isoform 3"/>
    <property type="match status" value="1"/>
</dbReference>
<dbReference type="Pfam" id="PF07703">
    <property type="entry name" value="A2M_BRD"/>
    <property type="match status" value="1"/>
</dbReference>
<feature type="domain" description="Alpha-2-macroglobulin bait region" evidence="12">
    <location>
        <begin position="517"/>
        <end position="649"/>
    </location>
</feature>
<keyword evidence="3 11" id="KW-0732">Signal</keyword>
<evidence type="ECO:0000256" key="1">
    <source>
        <dbReference type="ARBA" id="ARBA00010952"/>
    </source>
</evidence>